<evidence type="ECO:0000256" key="5">
    <source>
        <dbReference type="ARBA" id="ARBA00022741"/>
    </source>
</evidence>
<keyword evidence="13" id="KW-0479">Metal-binding</keyword>
<feature type="binding site" evidence="11">
    <location>
        <position position="34"/>
    </location>
    <ligand>
        <name>GTP</name>
        <dbReference type="ChEBI" id="CHEBI:37565"/>
    </ligand>
</feature>
<feature type="binding site" evidence="13">
    <location>
        <position position="51"/>
    </location>
    <ligand>
        <name>Mg(2+)</name>
        <dbReference type="ChEBI" id="CHEBI:18420"/>
    </ligand>
</feature>
<evidence type="ECO:0000256" key="3">
    <source>
        <dbReference type="ARBA" id="ARBA00007507"/>
    </source>
</evidence>
<evidence type="ECO:0000256" key="9">
    <source>
        <dbReference type="ARBA" id="ARBA00023034"/>
    </source>
</evidence>
<feature type="binding site" evidence="11">
    <location>
        <position position="32"/>
    </location>
    <ligand>
        <name>GTP</name>
        <dbReference type="ChEBI" id="CHEBI:37565"/>
    </ligand>
</feature>
<keyword evidence="10 12" id="KW-0342">GTP-binding</keyword>
<dbReference type="GO" id="GO:0005794">
    <property type="term" value="C:Golgi apparatus"/>
    <property type="evidence" value="ECO:0007669"/>
    <property type="project" value="UniProtKB-SubCell"/>
</dbReference>
<comment type="similarity">
    <text evidence="3 14">Belongs to the small GTPase superfamily. SAR1 family.</text>
</comment>
<evidence type="ECO:0000313" key="15">
    <source>
        <dbReference type="EMBL" id="KAF2069611.1"/>
    </source>
</evidence>
<accession>A0A8J4PU84</accession>
<dbReference type="InterPro" id="IPR006689">
    <property type="entry name" value="Small_GTPase_ARF/SAR"/>
</dbReference>
<evidence type="ECO:0000256" key="6">
    <source>
        <dbReference type="ARBA" id="ARBA00022824"/>
    </source>
</evidence>
<keyword evidence="13" id="KW-0460">Magnesium</keyword>
<dbReference type="InterPro" id="IPR006687">
    <property type="entry name" value="Small_GTPase_SAR1"/>
</dbReference>
<dbReference type="OrthoDB" id="15478at2759"/>
<name>A0A8J4PU84_9MYCE</name>
<dbReference type="AlphaFoldDB" id="A0A8J4PU84"/>
<keyword evidence="16" id="KW-1185">Reference proteome</keyword>
<gene>
    <name evidence="15" type="ORF">CYY_009076</name>
</gene>
<organism evidence="15 16">
    <name type="scientific">Polysphondylium violaceum</name>
    <dbReference type="NCBI Taxonomy" id="133409"/>
    <lineage>
        <taxon>Eukaryota</taxon>
        <taxon>Amoebozoa</taxon>
        <taxon>Evosea</taxon>
        <taxon>Eumycetozoa</taxon>
        <taxon>Dictyostelia</taxon>
        <taxon>Dictyosteliales</taxon>
        <taxon>Dictyosteliaceae</taxon>
        <taxon>Polysphondylium</taxon>
    </lineage>
</organism>
<dbReference type="PROSITE" id="PS51417">
    <property type="entry name" value="ARF"/>
    <property type="match status" value="1"/>
</dbReference>
<keyword evidence="7 14" id="KW-0931">ER-Golgi transport</keyword>
<keyword evidence="4 14" id="KW-0813">Transport</keyword>
<dbReference type="GO" id="GO:0016192">
    <property type="term" value="P:vesicle-mediated transport"/>
    <property type="evidence" value="ECO:0007669"/>
    <property type="project" value="UniProtKB-KW"/>
</dbReference>
<dbReference type="GO" id="GO:0006886">
    <property type="term" value="P:intracellular protein transport"/>
    <property type="evidence" value="ECO:0007669"/>
    <property type="project" value="InterPro"/>
</dbReference>
<feature type="binding site" evidence="12">
    <location>
        <position position="73"/>
    </location>
    <ligand>
        <name>GTP</name>
        <dbReference type="ChEBI" id="CHEBI:37565"/>
    </ligand>
</feature>
<feature type="binding site" evidence="12">
    <location>
        <begin position="27"/>
        <end position="34"/>
    </location>
    <ligand>
        <name>GTP</name>
        <dbReference type="ChEBI" id="CHEBI:37565"/>
    </ligand>
</feature>
<keyword evidence="8 14" id="KW-0653">Protein transport</keyword>
<comment type="caution">
    <text evidence="15">The sequence shown here is derived from an EMBL/GenBank/DDBJ whole genome shotgun (WGS) entry which is preliminary data.</text>
</comment>
<proteinExistence type="inferred from homology"/>
<dbReference type="GO" id="GO:0005525">
    <property type="term" value="F:GTP binding"/>
    <property type="evidence" value="ECO:0007669"/>
    <property type="project" value="UniProtKB-KW"/>
</dbReference>
<protein>
    <submittedName>
        <fullName evidence="15">Uncharacterized protein</fullName>
    </submittedName>
</protein>
<dbReference type="PANTHER" id="PTHR45684">
    <property type="entry name" value="RE74312P"/>
    <property type="match status" value="1"/>
</dbReference>
<sequence>MFFFDWISWLLNWFGLANLKANIAILGLGNAGKTTLLHRFSTERLSAHPPTLRPNSHSFSIGNVNFNAHDLGGQQNMRYLWRNYIPDNKTIIIFMVDSTDFNSIGESKSEIHDLLQDQNLENSHFLILGSKIDVKSHYSKEQLIQALDLQPYFYQNPQPKNINMVMISSVTKEGFAEMGKILRDTAESLNK</sequence>
<dbReference type="InterPro" id="IPR005225">
    <property type="entry name" value="Small_GTP-bd"/>
</dbReference>
<feature type="binding site" evidence="13">
    <location>
        <position position="34"/>
    </location>
    <ligand>
        <name>Mg(2+)</name>
        <dbReference type="ChEBI" id="CHEBI:18420"/>
    </ligand>
</feature>
<feature type="binding site" evidence="11">
    <location>
        <position position="131"/>
    </location>
    <ligand>
        <name>GTP</name>
        <dbReference type="ChEBI" id="CHEBI:37565"/>
    </ligand>
</feature>
<feature type="binding site" evidence="11">
    <location>
        <position position="35"/>
    </location>
    <ligand>
        <name>GTP</name>
        <dbReference type="ChEBI" id="CHEBI:37565"/>
    </ligand>
</feature>
<feature type="binding site" evidence="11">
    <location>
        <position position="33"/>
    </location>
    <ligand>
        <name>GTP</name>
        <dbReference type="ChEBI" id="CHEBI:37565"/>
    </ligand>
</feature>
<dbReference type="Pfam" id="PF00025">
    <property type="entry name" value="Arf"/>
    <property type="match status" value="1"/>
</dbReference>
<dbReference type="PRINTS" id="PR00328">
    <property type="entry name" value="SAR1GTPBP"/>
</dbReference>
<evidence type="ECO:0000256" key="13">
    <source>
        <dbReference type="PIRSR" id="PIRSR606689-2"/>
    </source>
</evidence>
<dbReference type="InterPro" id="IPR027417">
    <property type="entry name" value="P-loop_NTPase"/>
</dbReference>
<evidence type="ECO:0000256" key="7">
    <source>
        <dbReference type="ARBA" id="ARBA00022892"/>
    </source>
</evidence>
<feature type="binding site" evidence="11">
    <location>
        <position position="30"/>
    </location>
    <ligand>
        <name>GTP</name>
        <dbReference type="ChEBI" id="CHEBI:37565"/>
    </ligand>
</feature>
<dbReference type="Gene3D" id="3.40.50.300">
    <property type="entry name" value="P-loop containing nucleotide triphosphate hydrolases"/>
    <property type="match status" value="1"/>
</dbReference>
<evidence type="ECO:0000256" key="4">
    <source>
        <dbReference type="ARBA" id="ARBA00022448"/>
    </source>
</evidence>
<evidence type="ECO:0000256" key="8">
    <source>
        <dbReference type="ARBA" id="ARBA00022927"/>
    </source>
</evidence>
<dbReference type="EMBL" id="AJWJ01000631">
    <property type="protein sequence ID" value="KAF2069611.1"/>
    <property type="molecule type" value="Genomic_DNA"/>
</dbReference>
<keyword evidence="9 14" id="KW-0333">Golgi apparatus</keyword>
<evidence type="ECO:0000256" key="14">
    <source>
        <dbReference type="RuleBase" id="RU003926"/>
    </source>
</evidence>
<dbReference type="GO" id="GO:0003924">
    <property type="term" value="F:GTPase activity"/>
    <property type="evidence" value="ECO:0007669"/>
    <property type="project" value="InterPro"/>
</dbReference>
<dbReference type="GO" id="GO:0005783">
    <property type="term" value="C:endoplasmic reticulum"/>
    <property type="evidence" value="ECO:0007669"/>
    <property type="project" value="UniProtKB-SubCell"/>
</dbReference>
<dbReference type="Proteomes" id="UP000695562">
    <property type="component" value="Unassembled WGS sequence"/>
</dbReference>
<keyword evidence="6 14" id="KW-0256">Endoplasmic reticulum</keyword>
<evidence type="ECO:0000256" key="12">
    <source>
        <dbReference type="PIRSR" id="PIRSR606689-1"/>
    </source>
</evidence>
<dbReference type="GO" id="GO:0046872">
    <property type="term" value="F:metal ion binding"/>
    <property type="evidence" value="ECO:0007669"/>
    <property type="project" value="UniProtKB-KW"/>
</dbReference>
<evidence type="ECO:0000256" key="11">
    <source>
        <dbReference type="PIRSR" id="PIRSR606687-2"/>
    </source>
</evidence>
<reference evidence="15" key="1">
    <citation type="submission" date="2020-01" db="EMBL/GenBank/DDBJ databases">
        <title>Development of genomics and gene disruption for Polysphondylium violaceum indicates a role for the polyketide synthase stlB in stalk morphogenesis.</title>
        <authorList>
            <person name="Narita B."/>
            <person name="Kawabe Y."/>
            <person name="Kin K."/>
            <person name="Saito T."/>
            <person name="Gibbs R."/>
            <person name="Kuspa A."/>
            <person name="Muzny D."/>
            <person name="Queller D."/>
            <person name="Richards S."/>
            <person name="Strassman J."/>
            <person name="Sucgang R."/>
            <person name="Worley K."/>
            <person name="Schaap P."/>
        </authorList>
    </citation>
    <scope>NUCLEOTIDE SEQUENCE</scope>
    <source>
        <strain evidence="15">QSvi11</strain>
    </source>
</reference>
<dbReference type="SUPFAM" id="SSF52540">
    <property type="entry name" value="P-loop containing nucleoside triphosphate hydrolases"/>
    <property type="match status" value="1"/>
</dbReference>
<dbReference type="PROSITE" id="PS51422">
    <property type="entry name" value="SAR1"/>
    <property type="match status" value="1"/>
</dbReference>
<feature type="binding site" evidence="11">
    <location>
        <position position="170"/>
    </location>
    <ligand>
        <name>GTP</name>
        <dbReference type="ChEBI" id="CHEBI:37565"/>
    </ligand>
</feature>
<dbReference type="SMART" id="SM00178">
    <property type="entry name" value="SAR"/>
    <property type="match status" value="1"/>
</dbReference>
<dbReference type="SMART" id="SM00177">
    <property type="entry name" value="ARF"/>
    <property type="match status" value="1"/>
</dbReference>
<evidence type="ECO:0000256" key="1">
    <source>
        <dbReference type="ARBA" id="ARBA00004240"/>
    </source>
</evidence>
<feature type="binding site" evidence="11">
    <location>
        <position position="133"/>
    </location>
    <ligand>
        <name>GTP</name>
        <dbReference type="ChEBI" id="CHEBI:37565"/>
    </ligand>
</feature>
<evidence type="ECO:0000256" key="10">
    <source>
        <dbReference type="ARBA" id="ARBA00023134"/>
    </source>
</evidence>
<evidence type="ECO:0000256" key="2">
    <source>
        <dbReference type="ARBA" id="ARBA00004555"/>
    </source>
</evidence>
<comment type="subcellular location">
    <subcellularLocation>
        <location evidence="1">Endoplasmic reticulum</location>
    </subcellularLocation>
    <subcellularLocation>
        <location evidence="2">Golgi apparatus</location>
    </subcellularLocation>
</comment>
<keyword evidence="5 11" id="KW-0547">Nucleotide-binding</keyword>
<evidence type="ECO:0000313" key="16">
    <source>
        <dbReference type="Proteomes" id="UP000695562"/>
    </source>
</evidence>
<dbReference type="NCBIfam" id="TIGR00231">
    <property type="entry name" value="small_GTP"/>
    <property type="match status" value="1"/>
</dbReference>